<name>A0A8X7CIR5_9ARAC</name>
<evidence type="ECO:0000313" key="2">
    <source>
        <dbReference type="Proteomes" id="UP000886998"/>
    </source>
</evidence>
<evidence type="ECO:0000313" key="1">
    <source>
        <dbReference type="EMBL" id="GFY70218.1"/>
    </source>
</evidence>
<dbReference type="Proteomes" id="UP000886998">
    <property type="component" value="Unassembled WGS sequence"/>
</dbReference>
<proteinExistence type="predicted"/>
<dbReference type="AlphaFoldDB" id="A0A8X7CIR5"/>
<keyword evidence="2" id="KW-1185">Reference proteome</keyword>
<comment type="caution">
    <text evidence="1">The sequence shown here is derived from an EMBL/GenBank/DDBJ whole genome shotgun (WGS) entry which is preliminary data.</text>
</comment>
<reference evidence="1" key="1">
    <citation type="submission" date="2020-08" db="EMBL/GenBank/DDBJ databases">
        <title>Multicomponent nature underlies the extraordinary mechanical properties of spider dragline silk.</title>
        <authorList>
            <person name="Kono N."/>
            <person name="Nakamura H."/>
            <person name="Mori M."/>
            <person name="Yoshida Y."/>
            <person name="Ohtoshi R."/>
            <person name="Malay A.D."/>
            <person name="Moran D.A.P."/>
            <person name="Tomita M."/>
            <person name="Numata K."/>
            <person name="Arakawa K."/>
        </authorList>
    </citation>
    <scope>NUCLEOTIDE SEQUENCE</scope>
</reference>
<accession>A0A8X7CIR5</accession>
<organism evidence="1 2">
    <name type="scientific">Trichonephila inaurata madagascariensis</name>
    <dbReference type="NCBI Taxonomy" id="2747483"/>
    <lineage>
        <taxon>Eukaryota</taxon>
        <taxon>Metazoa</taxon>
        <taxon>Ecdysozoa</taxon>
        <taxon>Arthropoda</taxon>
        <taxon>Chelicerata</taxon>
        <taxon>Arachnida</taxon>
        <taxon>Araneae</taxon>
        <taxon>Araneomorphae</taxon>
        <taxon>Entelegynae</taxon>
        <taxon>Araneoidea</taxon>
        <taxon>Nephilidae</taxon>
        <taxon>Trichonephila</taxon>
        <taxon>Trichonephila inaurata</taxon>
    </lineage>
</organism>
<protein>
    <submittedName>
        <fullName evidence="1">Uncharacterized protein</fullName>
    </submittedName>
</protein>
<sequence length="121" mass="13828">MFEITTPGRDASVKSPVHRRSNVIENTRRVQDFSNSYLSIVKGRSVHQWLGATPFEAIKINSTDRFPFACEKEQSRINFSSALKKFSRCFLEKRTISFNVLPKCARSVFVSGILAVIMRIK</sequence>
<gene>
    <name evidence="1" type="ORF">TNIN_274741</name>
</gene>
<dbReference type="EMBL" id="BMAV01018098">
    <property type="protein sequence ID" value="GFY70218.1"/>
    <property type="molecule type" value="Genomic_DNA"/>
</dbReference>